<gene>
    <name evidence="17" type="ORF">RUMCAL_00692</name>
</gene>
<dbReference type="NCBIfam" id="TIGR00097">
    <property type="entry name" value="HMP-P_kinase"/>
    <property type="match status" value="1"/>
</dbReference>
<evidence type="ECO:0000256" key="4">
    <source>
        <dbReference type="ARBA" id="ARBA00009879"/>
    </source>
</evidence>
<dbReference type="AlphaFoldDB" id="U2KXV8"/>
<comment type="caution">
    <text evidence="17">The sequence shown here is derived from an EMBL/GenBank/DDBJ whole genome shotgun (WGS) entry which is preliminary data.</text>
</comment>
<comment type="catalytic activity">
    <reaction evidence="2">
        <text>4-amino-2-methyl-5-(phosphooxymethyl)pyrimidine + ATP = 4-amino-2-methyl-5-(diphosphooxymethyl)pyrimidine + ADP</text>
        <dbReference type="Rhea" id="RHEA:19893"/>
        <dbReference type="ChEBI" id="CHEBI:30616"/>
        <dbReference type="ChEBI" id="CHEBI:57841"/>
        <dbReference type="ChEBI" id="CHEBI:58354"/>
        <dbReference type="ChEBI" id="CHEBI:456216"/>
        <dbReference type="EC" id="2.7.4.7"/>
    </reaction>
</comment>
<comment type="catalytic activity">
    <reaction evidence="1">
        <text>4-amino-5-hydroxymethyl-2-methylpyrimidine + ATP = 4-amino-2-methyl-5-(phosphooxymethyl)pyrimidine + ADP + H(+)</text>
        <dbReference type="Rhea" id="RHEA:23096"/>
        <dbReference type="ChEBI" id="CHEBI:15378"/>
        <dbReference type="ChEBI" id="CHEBI:16892"/>
        <dbReference type="ChEBI" id="CHEBI:30616"/>
        <dbReference type="ChEBI" id="CHEBI:58354"/>
        <dbReference type="ChEBI" id="CHEBI:456216"/>
        <dbReference type="EC" id="2.7.1.49"/>
    </reaction>
</comment>
<dbReference type="PATRIC" id="fig|411473.3.peg.547"/>
<dbReference type="Gene3D" id="3.40.1190.20">
    <property type="match status" value="1"/>
</dbReference>
<dbReference type="HOGENOM" id="CLU_020520_0_1_9"/>
<keyword evidence="11" id="KW-0067">ATP-binding</keyword>
<dbReference type="InterPro" id="IPR004399">
    <property type="entry name" value="HMP/HMP-P_kinase_dom"/>
</dbReference>
<evidence type="ECO:0000256" key="8">
    <source>
        <dbReference type="ARBA" id="ARBA00022679"/>
    </source>
</evidence>
<accession>U2KXV8</accession>
<evidence type="ECO:0000256" key="15">
    <source>
        <dbReference type="ARBA" id="ARBA00043176"/>
    </source>
</evidence>
<comment type="similarity">
    <text evidence="4">Belongs to the ThiD family.</text>
</comment>
<dbReference type="EC" id="2.7.1.49" evidence="5"/>
<evidence type="ECO:0000313" key="17">
    <source>
        <dbReference type="EMBL" id="ERJ96945.1"/>
    </source>
</evidence>
<dbReference type="CDD" id="cd01169">
    <property type="entry name" value="HMPP_kinase"/>
    <property type="match status" value="1"/>
</dbReference>
<keyword evidence="8" id="KW-0808">Transferase</keyword>
<dbReference type="EC" id="2.7.4.7" evidence="6"/>
<evidence type="ECO:0000256" key="2">
    <source>
        <dbReference type="ARBA" id="ARBA00000565"/>
    </source>
</evidence>
<evidence type="ECO:0000256" key="1">
    <source>
        <dbReference type="ARBA" id="ARBA00000151"/>
    </source>
</evidence>
<dbReference type="Pfam" id="PF08543">
    <property type="entry name" value="Phos_pyr_kin"/>
    <property type="match status" value="1"/>
</dbReference>
<keyword evidence="18" id="KW-1185">Reference proteome</keyword>
<evidence type="ECO:0000256" key="12">
    <source>
        <dbReference type="ARBA" id="ARBA00022977"/>
    </source>
</evidence>
<dbReference type="GO" id="GO:0008972">
    <property type="term" value="F:phosphomethylpyrimidine kinase activity"/>
    <property type="evidence" value="ECO:0007669"/>
    <property type="project" value="UniProtKB-EC"/>
</dbReference>
<dbReference type="SUPFAM" id="SSF53613">
    <property type="entry name" value="Ribokinase-like"/>
    <property type="match status" value="1"/>
</dbReference>
<dbReference type="RefSeq" id="WP_021682152.1">
    <property type="nucleotide sequence ID" value="NZ_KI260405.1"/>
</dbReference>
<dbReference type="PANTHER" id="PTHR20858">
    <property type="entry name" value="PHOSPHOMETHYLPYRIMIDINE KINASE"/>
    <property type="match status" value="1"/>
</dbReference>
<dbReference type="GO" id="GO:0005829">
    <property type="term" value="C:cytosol"/>
    <property type="evidence" value="ECO:0007669"/>
    <property type="project" value="TreeGrafter"/>
</dbReference>
<evidence type="ECO:0000256" key="14">
    <source>
        <dbReference type="ARBA" id="ARBA00042102"/>
    </source>
</evidence>
<evidence type="ECO:0000256" key="7">
    <source>
        <dbReference type="ARBA" id="ARBA00019161"/>
    </source>
</evidence>
<evidence type="ECO:0000256" key="11">
    <source>
        <dbReference type="ARBA" id="ARBA00022840"/>
    </source>
</evidence>
<dbReference type="PANTHER" id="PTHR20858:SF17">
    <property type="entry name" value="HYDROXYMETHYLPYRIMIDINE_PHOSPHOMETHYLPYRIMIDINE KINASE THI20-RELATED"/>
    <property type="match status" value="1"/>
</dbReference>
<evidence type="ECO:0000256" key="9">
    <source>
        <dbReference type="ARBA" id="ARBA00022741"/>
    </source>
</evidence>
<dbReference type="InterPro" id="IPR029056">
    <property type="entry name" value="Ribokinase-like"/>
</dbReference>
<evidence type="ECO:0000256" key="5">
    <source>
        <dbReference type="ARBA" id="ARBA00012135"/>
    </source>
</evidence>
<dbReference type="GO" id="GO:0009228">
    <property type="term" value="P:thiamine biosynthetic process"/>
    <property type="evidence" value="ECO:0007669"/>
    <property type="project" value="UniProtKB-KW"/>
</dbReference>
<reference evidence="17 18" key="1">
    <citation type="submission" date="2013-07" db="EMBL/GenBank/DDBJ databases">
        <authorList>
            <person name="Weinstock G."/>
            <person name="Sodergren E."/>
            <person name="Wylie T."/>
            <person name="Fulton L."/>
            <person name="Fulton R."/>
            <person name="Fronick C."/>
            <person name="O'Laughlin M."/>
            <person name="Godfrey J."/>
            <person name="Miner T."/>
            <person name="Herter B."/>
            <person name="Appelbaum E."/>
            <person name="Cordes M."/>
            <person name="Lek S."/>
            <person name="Wollam A."/>
            <person name="Pepin K.H."/>
            <person name="Palsikar V.B."/>
            <person name="Mitreva M."/>
            <person name="Wilson R.K."/>
        </authorList>
    </citation>
    <scope>NUCLEOTIDE SEQUENCE [LARGE SCALE GENOMIC DNA]</scope>
    <source>
        <strain evidence="17 18">ATCC 27760</strain>
    </source>
</reference>
<evidence type="ECO:0000313" key="18">
    <source>
        <dbReference type="Proteomes" id="UP000016662"/>
    </source>
</evidence>
<comment type="pathway">
    <text evidence="3">Cofactor biosynthesis; thiamine diphosphate biosynthesis; 4-amino-2-methyl-5-diphosphomethylpyrimidine from 5-amino-1-(5-phospho-D-ribosyl)imidazole: step 3/3.</text>
</comment>
<dbReference type="GO" id="GO:0005524">
    <property type="term" value="F:ATP binding"/>
    <property type="evidence" value="ECO:0007669"/>
    <property type="project" value="UniProtKB-KW"/>
</dbReference>
<feature type="domain" description="Pyridoxamine kinase/Phosphomethylpyrimidine kinase" evidence="16">
    <location>
        <begin position="13"/>
        <end position="255"/>
    </location>
</feature>
<dbReference type="InterPro" id="IPR013749">
    <property type="entry name" value="PM/HMP-P_kinase-1"/>
</dbReference>
<proteinExistence type="inferred from homology"/>
<evidence type="ECO:0000256" key="6">
    <source>
        <dbReference type="ARBA" id="ARBA00012963"/>
    </source>
</evidence>
<evidence type="ECO:0000256" key="3">
    <source>
        <dbReference type="ARBA" id="ARBA00004769"/>
    </source>
</evidence>
<keyword evidence="10 17" id="KW-0418">Kinase</keyword>
<keyword evidence="9" id="KW-0547">Nucleotide-binding</keyword>
<comment type="pathway">
    <text evidence="13">Cofactor biosynthesis; thiamine diphosphate biosynthesis; 4-amino-2-methyl-5-diphosphomethylpyrimidine from 5-amino-1-(5-phospho-D-ribosyl)imidazole: step 2/3.</text>
</comment>
<dbReference type="GO" id="GO:0008902">
    <property type="term" value="F:hydroxymethylpyrimidine kinase activity"/>
    <property type="evidence" value="ECO:0007669"/>
    <property type="project" value="UniProtKB-EC"/>
</dbReference>
<dbReference type="STRING" id="411473.RUMCAL_00692"/>
<evidence type="ECO:0000259" key="16">
    <source>
        <dbReference type="Pfam" id="PF08543"/>
    </source>
</evidence>
<sequence length="268" mass="27719">MTIAPVLTIAGSDSSGGAGVQADLKTMTMLGCFGMSAITALTAQNTLGVQGICPVPAEFLKQQIAAVCEDIPPAAVKVGMVYDTPQILAIAEAVAQYQLPHVVVDPVMVATSGDPLLKQQAQQALTEQLFPLAELLTPNLPEAEQLTGTSITSPPQMEQAARQLSETYHTAVLLKGGHSMGSCNDLLYAAGTATWFSGQRTDAPNTHGTGCTLSSAIASFLAQGASLEESVRRGKAYISGAIAAGLSLGHGHGPIAHNYAILKKDHIT</sequence>
<evidence type="ECO:0000256" key="13">
    <source>
        <dbReference type="ARBA" id="ARBA00037917"/>
    </source>
</evidence>
<evidence type="ECO:0000256" key="10">
    <source>
        <dbReference type="ARBA" id="ARBA00022777"/>
    </source>
</evidence>
<name>U2KXV8_9FIRM</name>
<dbReference type="EMBL" id="AWVF01000087">
    <property type="protein sequence ID" value="ERJ96945.1"/>
    <property type="molecule type" value="Genomic_DNA"/>
</dbReference>
<protein>
    <recommendedName>
        <fullName evidence="7">Hydroxymethylpyrimidine/phosphomethylpyrimidine kinase</fullName>
        <ecNumber evidence="5">2.7.1.49</ecNumber>
        <ecNumber evidence="6">2.7.4.7</ecNumber>
    </recommendedName>
    <alternativeName>
        <fullName evidence="14">Hydroxymethylpyrimidine kinase</fullName>
    </alternativeName>
    <alternativeName>
        <fullName evidence="15">Hydroxymethylpyrimidine phosphate kinase</fullName>
    </alternativeName>
</protein>
<organism evidence="17 18">
    <name type="scientific">Ruminococcus callidus ATCC 27760</name>
    <dbReference type="NCBI Taxonomy" id="411473"/>
    <lineage>
        <taxon>Bacteria</taxon>
        <taxon>Bacillati</taxon>
        <taxon>Bacillota</taxon>
        <taxon>Clostridia</taxon>
        <taxon>Eubacteriales</taxon>
        <taxon>Oscillospiraceae</taxon>
        <taxon>Ruminococcus</taxon>
    </lineage>
</organism>
<dbReference type="Proteomes" id="UP000016662">
    <property type="component" value="Unassembled WGS sequence"/>
</dbReference>
<dbReference type="FunFam" id="3.40.1190.20:FF:000003">
    <property type="entry name" value="Phosphomethylpyrimidine kinase ThiD"/>
    <property type="match status" value="1"/>
</dbReference>
<dbReference type="eggNOG" id="COG0351">
    <property type="taxonomic scope" value="Bacteria"/>
</dbReference>
<keyword evidence="12" id="KW-0784">Thiamine biosynthesis</keyword>